<dbReference type="GO" id="GO:0015074">
    <property type="term" value="P:DNA integration"/>
    <property type="evidence" value="ECO:0007669"/>
    <property type="project" value="InterPro"/>
</dbReference>
<dbReference type="GO" id="GO:0006310">
    <property type="term" value="P:DNA recombination"/>
    <property type="evidence" value="ECO:0007669"/>
    <property type="project" value="UniProtKB-KW"/>
</dbReference>
<dbReference type="InterPro" id="IPR011010">
    <property type="entry name" value="DNA_brk_join_enz"/>
</dbReference>
<dbReference type="Proteomes" id="UP000250079">
    <property type="component" value="Chromosome"/>
</dbReference>
<organism evidence="3 4">
    <name type="scientific">Granulosicoccus antarcticus IMCC3135</name>
    <dbReference type="NCBI Taxonomy" id="1192854"/>
    <lineage>
        <taxon>Bacteria</taxon>
        <taxon>Pseudomonadati</taxon>
        <taxon>Pseudomonadota</taxon>
        <taxon>Gammaproteobacteria</taxon>
        <taxon>Chromatiales</taxon>
        <taxon>Granulosicoccaceae</taxon>
        <taxon>Granulosicoccus</taxon>
    </lineage>
</organism>
<dbReference type="Gene3D" id="1.10.443.10">
    <property type="entry name" value="Intergrase catalytic core"/>
    <property type="match status" value="1"/>
</dbReference>
<name>A0A2Z2NYF4_9GAMM</name>
<accession>A0A2Z2NYF4</accession>
<evidence type="ECO:0000256" key="1">
    <source>
        <dbReference type="ARBA" id="ARBA00023172"/>
    </source>
</evidence>
<evidence type="ECO:0000259" key="2">
    <source>
        <dbReference type="PROSITE" id="PS51898"/>
    </source>
</evidence>
<keyword evidence="4" id="KW-1185">Reference proteome</keyword>
<proteinExistence type="predicted"/>
<dbReference type="Pfam" id="PF00589">
    <property type="entry name" value="Phage_integrase"/>
    <property type="match status" value="1"/>
</dbReference>
<dbReference type="EMBL" id="CP018632">
    <property type="protein sequence ID" value="ASJ73880.1"/>
    <property type="molecule type" value="Genomic_DNA"/>
</dbReference>
<dbReference type="PROSITE" id="PS51898">
    <property type="entry name" value="TYR_RECOMBINASE"/>
    <property type="match status" value="1"/>
</dbReference>
<feature type="domain" description="Tyr recombinase" evidence="2">
    <location>
        <begin position="1"/>
        <end position="107"/>
    </location>
</feature>
<dbReference type="InterPro" id="IPR013762">
    <property type="entry name" value="Integrase-like_cat_sf"/>
</dbReference>
<dbReference type="GO" id="GO:0003677">
    <property type="term" value="F:DNA binding"/>
    <property type="evidence" value="ECO:0007669"/>
    <property type="project" value="InterPro"/>
</dbReference>
<keyword evidence="1" id="KW-0233">DNA recombination</keyword>
<evidence type="ECO:0000313" key="4">
    <source>
        <dbReference type="Proteomes" id="UP000250079"/>
    </source>
</evidence>
<dbReference type="OrthoDB" id="9801717at2"/>
<reference evidence="3 4" key="1">
    <citation type="submission" date="2016-12" db="EMBL/GenBank/DDBJ databases">
        <authorList>
            <person name="Song W.-J."/>
            <person name="Kurnit D.M."/>
        </authorList>
    </citation>
    <scope>NUCLEOTIDE SEQUENCE [LARGE SCALE GENOMIC DNA]</scope>
    <source>
        <strain evidence="3 4">IMCC3135</strain>
    </source>
</reference>
<dbReference type="KEGG" id="gai:IMCC3135_19005"/>
<dbReference type="SUPFAM" id="SSF56349">
    <property type="entry name" value="DNA breaking-rejoining enzymes"/>
    <property type="match status" value="1"/>
</dbReference>
<sequence>MSDALLLALRVYWRSYRPPHWLFEGQSSDRPLSGAAIRRVFTTSKRKAGIEKVGGIHSLRHAYATHQLEAGMHIHQLQHQLGHRSIQSTLHYVHWVPNYREVTEAGIDLIAALERVDE</sequence>
<evidence type="ECO:0000313" key="3">
    <source>
        <dbReference type="EMBL" id="ASJ73880.1"/>
    </source>
</evidence>
<protein>
    <submittedName>
        <fullName evidence="3">Tyrosine recombinase XerD</fullName>
    </submittedName>
</protein>
<dbReference type="AlphaFoldDB" id="A0A2Z2NYF4"/>
<dbReference type="InterPro" id="IPR002104">
    <property type="entry name" value="Integrase_catalytic"/>
</dbReference>
<gene>
    <name evidence="3" type="primary">xerD_10</name>
    <name evidence="3" type="ORF">IMCC3135_19005</name>
</gene>